<gene>
    <name evidence="2" type="primary">hyaD_2</name>
    <name evidence="2" type="ORF">Mal4_44240</name>
</gene>
<dbReference type="PANTHER" id="PTHR43685:SF2">
    <property type="entry name" value="GLYCOSYLTRANSFERASE 2-LIKE DOMAIN-CONTAINING PROTEIN"/>
    <property type="match status" value="1"/>
</dbReference>
<dbReference type="Proteomes" id="UP000320496">
    <property type="component" value="Chromosome"/>
</dbReference>
<dbReference type="PANTHER" id="PTHR43685">
    <property type="entry name" value="GLYCOSYLTRANSFERASE"/>
    <property type="match status" value="1"/>
</dbReference>
<dbReference type="CDD" id="cd00761">
    <property type="entry name" value="Glyco_tranf_GTA_type"/>
    <property type="match status" value="1"/>
</dbReference>
<feature type="domain" description="Glycosyltransferase 2-like" evidence="1">
    <location>
        <begin position="5"/>
        <end position="167"/>
    </location>
</feature>
<dbReference type="InterPro" id="IPR050834">
    <property type="entry name" value="Glycosyltransf_2"/>
</dbReference>
<sequence length="276" mass="30837">MMAVSVVIPTHNRPEMLADCVAALEPLLTSGGGEVIVVDDRSSDENQRLNREACGRFSGVRYHFQTEGQGAPAARNCGTRLATGKFIWYLDDDDRPGPQTIHDVLSAARSDEGETVIALPMRIMLDGDCFRLIQPTQEVMSFDFVRRHGHPVNTSCAVFSRSLLERVGPWDESLLTGQDTDLFLRVAAANARCLTPETEPVRVEWSHPARITRAVWRQQVGRWQFLKKHWGALAPSRRARYLVSLAVFAPAFTFTRYRLANAMNTARRSPAESKAA</sequence>
<proteinExistence type="predicted"/>
<reference evidence="2 3" key="1">
    <citation type="submission" date="2019-02" db="EMBL/GenBank/DDBJ databases">
        <title>Deep-cultivation of Planctomycetes and their phenomic and genomic characterization uncovers novel biology.</title>
        <authorList>
            <person name="Wiegand S."/>
            <person name="Jogler M."/>
            <person name="Boedeker C."/>
            <person name="Pinto D."/>
            <person name="Vollmers J."/>
            <person name="Rivas-Marin E."/>
            <person name="Kohn T."/>
            <person name="Peeters S.H."/>
            <person name="Heuer A."/>
            <person name="Rast P."/>
            <person name="Oberbeckmann S."/>
            <person name="Bunk B."/>
            <person name="Jeske O."/>
            <person name="Meyerdierks A."/>
            <person name="Storesund J.E."/>
            <person name="Kallscheuer N."/>
            <person name="Luecker S."/>
            <person name="Lage O.M."/>
            <person name="Pohl T."/>
            <person name="Merkel B.J."/>
            <person name="Hornburger P."/>
            <person name="Mueller R.-W."/>
            <person name="Bruemmer F."/>
            <person name="Labrenz M."/>
            <person name="Spormann A.M."/>
            <person name="Op den Camp H."/>
            <person name="Overmann J."/>
            <person name="Amann R."/>
            <person name="Jetten M.S.M."/>
            <person name="Mascher T."/>
            <person name="Medema M.H."/>
            <person name="Devos D.P."/>
            <person name="Kaster A.-K."/>
            <person name="Ovreas L."/>
            <person name="Rohde M."/>
            <person name="Galperin M.Y."/>
            <person name="Jogler C."/>
        </authorList>
    </citation>
    <scope>NUCLEOTIDE SEQUENCE [LARGE SCALE GENOMIC DNA]</scope>
    <source>
        <strain evidence="2 3">Mal4</strain>
    </source>
</reference>
<dbReference type="InterPro" id="IPR029044">
    <property type="entry name" value="Nucleotide-diphossugar_trans"/>
</dbReference>
<name>A0A517ZCA4_9PLAN</name>
<evidence type="ECO:0000259" key="1">
    <source>
        <dbReference type="Pfam" id="PF00535"/>
    </source>
</evidence>
<dbReference type="EC" id="2.4.1.212" evidence="2"/>
<dbReference type="AlphaFoldDB" id="A0A517ZCA4"/>
<keyword evidence="2" id="KW-0328">Glycosyltransferase</keyword>
<keyword evidence="2" id="KW-0808">Transferase</keyword>
<dbReference type="Pfam" id="PF00535">
    <property type="entry name" value="Glycos_transf_2"/>
    <property type="match status" value="1"/>
</dbReference>
<dbReference type="EMBL" id="CP036275">
    <property type="protein sequence ID" value="QDU40070.1"/>
    <property type="molecule type" value="Genomic_DNA"/>
</dbReference>
<dbReference type="Gene3D" id="3.90.550.10">
    <property type="entry name" value="Spore Coat Polysaccharide Biosynthesis Protein SpsA, Chain A"/>
    <property type="match status" value="1"/>
</dbReference>
<dbReference type="SUPFAM" id="SSF53448">
    <property type="entry name" value="Nucleotide-diphospho-sugar transferases"/>
    <property type="match status" value="1"/>
</dbReference>
<dbReference type="OrthoDB" id="9772170at2"/>
<dbReference type="GO" id="GO:0050501">
    <property type="term" value="F:hyaluronan synthase activity"/>
    <property type="evidence" value="ECO:0007669"/>
    <property type="project" value="UniProtKB-EC"/>
</dbReference>
<dbReference type="RefSeq" id="WP_145371192.1">
    <property type="nucleotide sequence ID" value="NZ_CP036275.1"/>
</dbReference>
<dbReference type="InterPro" id="IPR001173">
    <property type="entry name" value="Glyco_trans_2-like"/>
</dbReference>
<protein>
    <submittedName>
        <fullName evidence="2">Hyaluronan synthase</fullName>
        <ecNumber evidence="2">2.4.1.212</ecNumber>
    </submittedName>
</protein>
<evidence type="ECO:0000313" key="3">
    <source>
        <dbReference type="Proteomes" id="UP000320496"/>
    </source>
</evidence>
<organism evidence="2 3">
    <name type="scientific">Maioricimonas rarisocia</name>
    <dbReference type="NCBI Taxonomy" id="2528026"/>
    <lineage>
        <taxon>Bacteria</taxon>
        <taxon>Pseudomonadati</taxon>
        <taxon>Planctomycetota</taxon>
        <taxon>Planctomycetia</taxon>
        <taxon>Planctomycetales</taxon>
        <taxon>Planctomycetaceae</taxon>
        <taxon>Maioricimonas</taxon>
    </lineage>
</organism>
<dbReference type="KEGG" id="mri:Mal4_44240"/>
<accession>A0A517ZCA4</accession>
<evidence type="ECO:0000313" key="2">
    <source>
        <dbReference type="EMBL" id="QDU40070.1"/>
    </source>
</evidence>
<keyword evidence="3" id="KW-1185">Reference proteome</keyword>